<keyword evidence="2" id="KW-0547">Nucleotide-binding</keyword>
<sequence>MQGRVMATSGRSEDRPSRQINVILRSAEPPVISQAIPEADTAVTSKAIVHQQGVFAEIQKELDQLIGLDNIKDLVYEIFALLQVTQMRSEAGLQAGSQVYHMIYKGNPGTGKTTVARIVAKMFQRMGVLSKGHFIEAERADLVGENIGHTA</sequence>
<reference evidence="5 6" key="1">
    <citation type="submission" date="2021-03" db="EMBL/GenBank/DDBJ databases">
        <title>Genomic Encyclopedia of Type Strains, Phase IV (KMG-IV): sequencing the most valuable type-strain genomes for metagenomic binning, comparative biology and taxonomic classification.</title>
        <authorList>
            <person name="Goeker M."/>
        </authorList>
    </citation>
    <scope>NUCLEOTIDE SEQUENCE [LARGE SCALE GENOMIC DNA]</scope>
    <source>
        <strain evidence="5 6">DSM 26806</strain>
    </source>
</reference>
<dbReference type="SUPFAM" id="SSF52540">
    <property type="entry name" value="P-loop containing nucleoside triphosphate hydrolases"/>
    <property type="match status" value="1"/>
</dbReference>
<evidence type="ECO:0000259" key="4">
    <source>
        <dbReference type="Pfam" id="PF00004"/>
    </source>
</evidence>
<dbReference type="Pfam" id="PF00004">
    <property type="entry name" value="AAA"/>
    <property type="match status" value="1"/>
</dbReference>
<keyword evidence="6" id="KW-1185">Reference proteome</keyword>
<proteinExistence type="inferred from homology"/>
<dbReference type="PRINTS" id="PR00819">
    <property type="entry name" value="CBXCFQXSUPER"/>
</dbReference>
<keyword evidence="3" id="KW-0067">ATP-binding</keyword>
<dbReference type="PANTHER" id="PTHR43392">
    <property type="entry name" value="AAA-TYPE ATPASE FAMILY PROTEIN / ANKYRIN REPEAT FAMILY PROTEIN"/>
    <property type="match status" value="1"/>
</dbReference>
<protein>
    <submittedName>
        <fullName evidence="5">Holliday junction resolvasome RuvABC ATP-dependent DNA helicase subunit</fullName>
    </submittedName>
</protein>
<name>A0ABS4JDB3_9BACL</name>
<accession>A0ABS4JDB3</accession>
<keyword evidence="5" id="KW-0378">Hydrolase</keyword>
<evidence type="ECO:0000256" key="2">
    <source>
        <dbReference type="ARBA" id="ARBA00022741"/>
    </source>
</evidence>
<dbReference type="InterPro" id="IPR050773">
    <property type="entry name" value="CbxX/CfxQ_RuBisCO_ESX"/>
</dbReference>
<evidence type="ECO:0000256" key="1">
    <source>
        <dbReference type="ARBA" id="ARBA00010378"/>
    </source>
</evidence>
<feature type="domain" description="ATPase AAA-type core" evidence="4">
    <location>
        <begin position="104"/>
        <end position="149"/>
    </location>
</feature>
<evidence type="ECO:0000313" key="6">
    <source>
        <dbReference type="Proteomes" id="UP001519288"/>
    </source>
</evidence>
<dbReference type="InterPro" id="IPR003959">
    <property type="entry name" value="ATPase_AAA_core"/>
</dbReference>
<dbReference type="Proteomes" id="UP001519288">
    <property type="component" value="Unassembled WGS sequence"/>
</dbReference>
<dbReference type="Gene3D" id="3.40.50.300">
    <property type="entry name" value="P-loop containing nucleotide triphosphate hydrolases"/>
    <property type="match status" value="1"/>
</dbReference>
<dbReference type="InterPro" id="IPR027417">
    <property type="entry name" value="P-loop_NTPase"/>
</dbReference>
<comment type="caution">
    <text evidence="5">The sequence shown here is derived from an EMBL/GenBank/DDBJ whole genome shotgun (WGS) entry which is preliminary data.</text>
</comment>
<dbReference type="GO" id="GO:0004386">
    <property type="term" value="F:helicase activity"/>
    <property type="evidence" value="ECO:0007669"/>
    <property type="project" value="UniProtKB-KW"/>
</dbReference>
<dbReference type="PANTHER" id="PTHR43392:SF2">
    <property type="entry name" value="AAA-TYPE ATPASE FAMILY PROTEIN _ ANKYRIN REPEAT FAMILY PROTEIN"/>
    <property type="match status" value="1"/>
</dbReference>
<dbReference type="InterPro" id="IPR000641">
    <property type="entry name" value="CbxX/CfxQ"/>
</dbReference>
<gene>
    <name evidence="5" type="ORF">J2Z69_000712</name>
</gene>
<organism evidence="5 6">
    <name type="scientific">Paenibacillus shirakamiensis</name>
    <dbReference type="NCBI Taxonomy" id="1265935"/>
    <lineage>
        <taxon>Bacteria</taxon>
        <taxon>Bacillati</taxon>
        <taxon>Bacillota</taxon>
        <taxon>Bacilli</taxon>
        <taxon>Bacillales</taxon>
        <taxon>Paenibacillaceae</taxon>
        <taxon>Paenibacillus</taxon>
    </lineage>
</organism>
<keyword evidence="5" id="KW-0347">Helicase</keyword>
<evidence type="ECO:0000313" key="5">
    <source>
        <dbReference type="EMBL" id="MBP1999693.1"/>
    </source>
</evidence>
<dbReference type="EMBL" id="JAGGLD010000001">
    <property type="protein sequence ID" value="MBP1999693.1"/>
    <property type="molecule type" value="Genomic_DNA"/>
</dbReference>
<evidence type="ECO:0000256" key="3">
    <source>
        <dbReference type="ARBA" id="ARBA00022840"/>
    </source>
</evidence>
<comment type="similarity">
    <text evidence="1">Belongs to the CbxX/CfxQ family.</text>
</comment>